<keyword evidence="2" id="KW-0560">Oxidoreductase</keyword>
<comment type="similarity">
    <text evidence="1">Belongs to the 6-phosphogluconate dehydrogenase family.</text>
</comment>
<dbReference type="Pfam" id="PF00393">
    <property type="entry name" value="6PGD"/>
    <property type="match status" value="1"/>
</dbReference>
<evidence type="ECO:0000256" key="2">
    <source>
        <dbReference type="ARBA" id="ARBA00023002"/>
    </source>
</evidence>
<evidence type="ECO:0000256" key="1">
    <source>
        <dbReference type="ARBA" id="ARBA00008419"/>
    </source>
</evidence>
<gene>
    <name evidence="5" type="ORF">GCM10017559_74440</name>
</gene>
<dbReference type="SMART" id="SM01350">
    <property type="entry name" value="6PGD"/>
    <property type="match status" value="1"/>
</dbReference>
<reference evidence="6" key="1">
    <citation type="journal article" date="2019" name="Int. J. Syst. Evol. Microbiol.">
        <title>The Global Catalogue of Microorganisms (GCM) 10K type strain sequencing project: providing services to taxonomists for standard genome sequencing and annotation.</title>
        <authorList>
            <consortium name="The Broad Institute Genomics Platform"/>
            <consortium name="The Broad Institute Genome Sequencing Center for Infectious Disease"/>
            <person name="Wu L."/>
            <person name="Ma J."/>
        </authorList>
    </citation>
    <scope>NUCLEOTIDE SEQUENCE [LARGE SCALE GENOMIC DNA]</scope>
    <source>
        <strain evidence="6">JCM 3106</strain>
    </source>
</reference>
<keyword evidence="3" id="KW-0311">Gluconate utilization</keyword>
<accession>A0ABP6L8F0</accession>
<protein>
    <recommendedName>
        <fullName evidence="4">6-phosphogluconate dehydrogenase C-terminal domain-containing protein</fullName>
    </recommendedName>
</protein>
<evidence type="ECO:0000313" key="6">
    <source>
        <dbReference type="Proteomes" id="UP001499930"/>
    </source>
</evidence>
<dbReference type="Gene3D" id="1.10.1040.10">
    <property type="entry name" value="N-(1-d-carboxylethyl)-l-norvaline Dehydrogenase, domain 2"/>
    <property type="match status" value="1"/>
</dbReference>
<comment type="caution">
    <text evidence="5">The sequence shown here is derived from an EMBL/GenBank/DDBJ whole genome shotgun (WGS) entry which is preliminary data.</text>
</comment>
<feature type="domain" description="6-phosphogluconate dehydrogenase C-terminal" evidence="4">
    <location>
        <begin position="1"/>
        <end position="190"/>
    </location>
</feature>
<dbReference type="PROSITE" id="PS00461">
    <property type="entry name" value="6PGD"/>
    <property type="match status" value="1"/>
</dbReference>
<dbReference type="Proteomes" id="UP001499930">
    <property type="component" value="Unassembled WGS sequence"/>
</dbReference>
<evidence type="ECO:0000256" key="3">
    <source>
        <dbReference type="ARBA" id="ARBA00023064"/>
    </source>
</evidence>
<dbReference type="PANTHER" id="PTHR11811">
    <property type="entry name" value="6-PHOSPHOGLUCONATE DEHYDROGENASE"/>
    <property type="match status" value="1"/>
</dbReference>
<dbReference type="InterPro" id="IPR006114">
    <property type="entry name" value="6PGDH_C"/>
</dbReference>
<keyword evidence="6" id="KW-1185">Reference proteome</keyword>
<dbReference type="InterPro" id="IPR006184">
    <property type="entry name" value="6PGdom_BS"/>
</dbReference>
<proteinExistence type="inferred from homology"/>
<dbReference type="EMBL" id="BAAAWD010000023">
    <property type="protein sequence ID" value="GAA3035891.1"/>
    <property type="molecule type" value="Genomic_DNA"/>
</dbReference>
<evidence type="ECO:0000313" key="5">
    <source>
        <dbReference type="EMBL" id="GAA3035891.1"/>
    </source>
</evidence>
<organism evidence="5 6">
    <name type="scientific">Streptosporangium longisporum</name>
    <dbReference type="NCBI Taxonomy" id="46187"/>
    <lineage>
        <taxon>Bacteria</taxon>
        <taxon>Bacillati</taxon>
        <taxon>Actinomycetota</taxon>
        <taxon>Actinomycetes</taxon>
        <taxon>Streptosporangiales</taxon>
        <taxon>Streptosporangiaceae</taxon>
        <taxon>Streptosporangium</taxon>
    </lineage>
</organism>
<name>A0ABP6L8F0_9ACTN</name>
<dbReference type="InterPro" id="IPR006183">
    <property type="entry name" value="Pgluconate_DH"/>
</dbReference>
<evidence type="ECO:0000259" key="4">
    <source>
        <dbReference type="SMART" id="SM01350"/>
    </source>
</evidence>
<dbReference type="SUPFAM" id="SSF48179">
    <property type="entry name" value="6-phosphogluconate dehydrogenase C-terminal domain-like"/>
    <property type="match status" value="1"/>
</dbReference>
<dbReference type="InterPro" id="IPR008927">
    <property type="entry name" value="6-PGluconate_DH-like_C_sf"/>
</dbReference>
<sequence>MLRQVDAVTGTPLVDVIADRAEQKGTGRWTVQIALDLGVPVSGIAEAVFARSLSGHADLRAAARGLPGPSGVPAGTLGEDFAEDVRRALYASKIVAYAQGFDQLRAGSTEYAWDRRPRRAGHDLAGRCIIRAVFLDRIREAYEAEEKPVTLLAAPYFADALTLAQDSWRRVVSKAAELGIPAPVSRPRWPTTTGCAPSGCPRP</sequence>
<dbReference type="PRINTS" id="PR00076">
    <property type="entry name" value="6PGDHDRGNASE"/>
</dbReference>
<dbReference type="InterPro" id="IPR013328">
    <property type="entry name" value="6PGD_dom2"/>
</dbReference>